<comment type="caution">
    <text evidence="10">The sequence shown here is derived from an EMBL/GenBank/DDBJ whole genome shotgun (WGS) entry which is preliminary data.</text>
</comment>
<sequence length="225" mass="23716">RLARAAGLDVGSKLRTAGHEFTVVGIAPQGAMVRAFIPLSTAQFLFNGRLGRSTLLFVKLRPGVRTGAAAEAIRGLGHLAAVPVNEFRGMLLARFGIIYLYVDAVNAVTLVVAFLFILVTLYTAVIQRLREIAILRSMGATDARILGHVVAESLILTISGAAVGIALALAAGAGIEAIKPFLTVTFSWRWVLIAAGVAVGGGLLAALYPAWYATHVDVTEILNLE</sequence>
<evidence type="ECO:0000256" key="6">
    <source>
        <dbReference type="ARBA" id="ARBA00038076"/>
    </source>
</evidence>
<evidence type="ECO:0000259" key="8">
    <source>
        <dbReference type="Pfam" id="PF02687"/>
    </source>
</evidence>
<keyword evidence="4 7" id="KW-1133">Transmembrane helix</keyword>
<dbReference type="GO" id="GO:0022857">
    <property type="term" value="F:transmembrane transporter activity"/>
    <property type="evidence" value="ECO:0007669"/>
    <property type="project" value="TreeGrafter"/>
</dbReference>
<feature type="domain" description="MacB-like periplasmic core" evidence="9">
    <location>
        <begin position="3"/>
        <end position="75"/>
    </location>
</feature>
<dbReference type="InterPro" id="IPR025857">
    <property type="entry name" value="MacB_PCD"/>
</dbReference>
<dbReference type="EMBL" id="LAZR01057353">
    <property type="protein sequence ID" value="KKK72227.1"/>
    <property type="molecule type" value="Genomic_DNA"/>
</dbReference>
<dbReference type="PANTHER" id="PTHR30572">
    <property type="entry name" value="MEMBRANE COMPONENT OF TRANSPORTER-RELATED"/>
    <property type="match status" value="1"/>
</dbReference>
<evidence type="ECO:0000256" key="1">
    <source>
        <dbReference type="ARBA" id="ARBA00004651"/>
    </source>
</evidence>
<dbReference type="PANTHER" id="PTHR30572:SF4">
    <property type="entry name" value="ABC TRANSPORTER PERMEASE YTRF"/>
    <property type="match status" value="1"/>
</dbReference>
<comment type="subcellular location">
    <subcellularLocation>
        <location evidence="1">Cell membrane</location>
        <topology evidence="1">Multi-pass membrane protein</topology>
    </subcellularLocation>
</comment>
<evidence type="ECO:0000256" key="3">
    <source>
        <dbReference type="ARBA" id="ARBA00022692"/>
    </source>
</evidence>
<feature type="transmembrane region" description="Helical" evidence="7">
    <location>
        <begin position="190"/>
        <end position="211"/>
    </location>
</feature>
<dbReference type="Pfam" id="PF02687">
    <property type="entry name" value="FtsX"/>
    <property type="match status" value="1"/>
</dbReference>
<dbReference type="GO" id="GO:0005886">
    <property type="term" value="C:plasma membrane"/>
    <property type="evidence" value="ECO:0007669"/>
    <property type="project" value="UniProtKB-SubCell"/>
</dbReference>
<proteinExistence type="inferred from homology"/>
<evidence type="ECO:0000256" key="2">
    <source>
        <dbReference type="ARBA" id="ARBA00022475"/>
    </source>
</evidence>
<evidence type="ECO:0000259" key="9">
    <source>
        <dbReference type="Pfam" id="PF12704"/>
    </source>
</evidence>
<keyword evidence="2" id="KW-1003">Cell membrane</keyword>
<keyword evidence="3 7" id="KW-0812">Transmembrane</keyword>
<name>A0A0F8XSZ8_9ZZZZ</name>
<protein>
    <recommendedName>
        <fullName evidence="11">ABC3 transporter permease protein domain-containing protein</fullName>
    </recommendedName>
</protein>
<keyword evidence="5 7" id="KW-0472">Membrane</keyword>
<dbReference type="Pfam" id="PF12704">
    <property type="entry name" value="MacB_PCD"/>
    <property type="match status" value="1"/>
</dbReference>
<gene>
    <name evidence="10" type="ORF">LCGC14_2905970</name>
</gene>
<feature type="transmembrane region" description="Helical" evidence="7">
    <location>
        <begin position="145"/>
        <end position="178"/>
    </location>
</feature>
<comment type="similarity">
    <text evidence="6">Belongs to the ABC-4 integral membrane protein family.</text>
</comment>
<dbReference type="InterPro" id="IPR050250">
    <property type="entry name" value="Macrolide_Exporter_MacB"/>
</dbReference>
<feature type="transmembrane region" description="Helical" evidence="7">
    <location>
        <begin position="98"/>
        <end position="125"/>
    </location>
</feature>
<feature type="non-terminal residue" evidence="10">
    <location>
        <position position="1"/>
    </location>
</feature>
<dbReference type="InterPro" id="IPR003838">
    <property type="entry name" value="ABC3_permease_C"/>
</dbReference>
<dbReference type="AlphaFoldDB" id="A0A0F8XSZ8"/>
<evidence type="ECO:0000256" key="5">
    <source>
        <dbReference type="ARBA" id="ARBA00023136"/>
    </source>
</evidence>
<evidence type="ECO:0008006" key="11">
    <source>
        <dbReference type="Google" id="ProtNLM"/>
    </source>
</evidence>
<accession>A0A0F8XSZ8</accession>
<reference evidence="10" key="1">
    <citation type="journal article" date="2015" name="Nature">
        <title>Complex archaea that bridge the gap between prokaryotes and eukaryotes.</title>
        <authorList>
            <person name="Spang A."/>
            <person name="Saw J.H."/>
            <person name="Jorgensen S.L."/>
            <person name="Zaremba-Niedzwiedzka K."/>
            <person name="Martijn J."/>
            <person name="Lind A.E."/>
            <person name="van Eijk R."/>
            <person name="Schleper C."/>
            <person name="Guy L."/>
            <person name="Ettema T.J."/>
        </authorList>
    </citation>
    <scope>NUCLEOTIDE SEQUENCE</scope>
</reference>
<evidence type="ECO:0000256" key="7">
    <source>
        <dbReference type="SAM" id="Phobius"/>
    </source>
</evidence>
<organism evidence="10">
    <name type="scientific">marine sediment metagenome</name>
    <dbReference type="NCBI Taxonomy" id="412755"/>
    <lineage>
        <taxon>unclassified sequences</taxon>
        <taxon>metagenomes</taxon>
        <taxon>ecological metagenomes</taxon>
    </lineage>
</organism>
<evidence type="ECO:0000313" key="10">
    <source>
        <dbReference type="EMBL" id="KKK72227.1"/>
    </source>
</evidence>
<feature type="domain" description="ABC3 transporter permease C-terminal" evidence="8">
    <location>
        <begin position="107"/>
        <end position="216"/>
    </location>
</feature>
<evidence type="ECO:0000256" key="4">
    <source>
        <dbReference type="ARBA" id="ARBA00022989"/>
    </source>
</evidence>